<gene>
    <name evidence="2" type="ORF">PIIN_05690</name>
</gene>
<dbReference type="OrthoDB" id="9514740at2759"/>
<dbReference type="PANTHER" id="PTHR31681">
    <property type="entry name" value="C2H2-LIKE ZINC FINGER PROTEIN"/>
    <property type="match status" value="1"/>
</dbReference>
<protein>
    <recommendedName>
        <fullName evidence="4">PARP catalytic domain-containing protein</fullName>
    </recommendedName>
</protein>
<name>G4TKA3_SERID</name>
<dbReference type="eggNOG" id="ENOG502S3UB">
    <property type="taxonomic scope" value="Eukaryota"/>
</dbReference>
<dbReference type="AlphaFoldDB" id="G4TKA3"/>
<dbReference type="SUPFAM" id="SSF56399">
    <property type="entry name" value="ADP-ribosylation"/>
    <property type="match status" value="1"/>
</dbReference>
<comment type="caution">
    <text evidence="2">The sequence shown here is derived from an EMBL/GenBank/DDBJ whole genome shotgun (WGS) entry which is preliminary data.</text>
</comment>
<dbReference type="PANTHER" id="PTHR31681:SF3">
    <property type="entry name" value="OS04G0690100 PROTEIN"/>
    <property type="match status" value="1"/>
</dbReference>
<evidence type="ECO:0000313" key="3">
    <source>
        <dbReference type="Proteomes" id="UP000007148"/>
    </source>
</evidence>
<accession>G4TKA3</accession>
<keyword evidence="3" id="KW-1185">Reference proteome</keyword>
<dbReference type="InParanoid" id="G4TKA3"/>
<sequence length="505" mass="55420">MLEFGLAVCWIWVSIVLVGNLPSRQGAFESWKKQRKCIDYELRDADRTWTPSPSALFRLYHGNGNASGNVHSQSYLRISERQTEEKWLFTRAAAIDRSGSKATVYTTIAPEVVRKGGLIQSRSAVLCGVLSLIEFYFQCASNSCCWTVLFPPSDAGAYALARSANELRQGQAQGIQPSYPAPYPPVPAQPSHFVHSGFHNPPAPAMTAQAKAAAGLCLLSSCMKPVWRDASGTPSQYCSKAHRTQHISGNGVPIPAQSGYQPTPAAAPAAPLKNPCLHCKQREQWQTSPFCGRGCLGKAQSSAPSLIEIPNTHPKFKDVANQFTVKWNTAYAPTPTVRHVYMIMTSAANMKKFENYRDRIEAKNHHKSKGMEPGNQQRRWHGTRRMCKLGDPGNTTLCTNTTCALCNIIRSSFDMKYASQGLFGTGIYTSATPSKSDSYITSTGPLKPILLNKVIVGRGYNLNTMNITLTSPPAGFDSVLGQLANDELIVYNNDAIRPAYLIMYN</sequence>
<dbReference type="Proteomes" id="UP000007148">
    <property type="component" value="Unassembled WGS sequence"/>
</dbReference>
<keyword evidence="1" id="KW-0732">Signal</keyword>
<dbReference type="EMBL" id="CAFZ01000133">
    <property type="protein sequence ID" value="CCA71755.1"/>
    <property type="molecule type" value="Genomic_DNA"/>
</dbReference>
<dbReference type="Gene3D" id="3.90.228.10">
    <property type="match status" value="1"/>
</dbReference>
<dbReference type="STRING" id="1109443.G4TKA3"/>
<proteinExistence type="predicted"/>
<evidence type="ECO:0000256" key="1">
    <source>
        <dbReference type="SAM" id="SignalP"/>
    </source>
</evidence>
<evidence type="ECO:0000313" key="2">
    <source>
        <dbReference type="EMBL" id="CCA71755.1"/>
    </source>
</evidence>
<reference evidence="2 3" key="1">
    <citation type="journal article" date="2011" name="PLoS Pathog.">
        <title>Endophytic Life Strategies Decoded by Genome and Transcriptome Analyses of the Mutualistic Root Symbiont Piriformospora indica.</title>
        <authorList>
            <person name="Zuccaro A."/>
            <person name="Lahrmann U."/>
            <person name="Guldener U."/>
            <person name="Langen G."/>
            <person name="Pfiffi S."/>
            <person name="Biedenkopf D."/>
            <person name="Wong P."/>
            <person name="Samans B."/>
            <person name="Grimm C."/>
            <person name="Basiewicz M."/>
            <person name="Murat C."/>
            <person name="Martin F."/>
            <person name="Kogel K.H."/>
        </authorList>
    </citation>
    <scope>NUCLEOTIDE SEQUENCE [LARGE SCALE GENOMIC DNA]</scope>
    <source>
        <strain evidence="2 3">DSM 11827</strain>
    </source>
</reference>
<feature type="signal peptide" evidence="1">
    <location>
        <begin position="1"/>
        <end position="26"/>
    </location>
</feature>
<evidence type="ECO:0008006" key="4">
    <source>
        <dbReference type="Google" id="ProtNLM"/>
    </source>
</evidence>
<organism evidence="2 3">
    <name type="scientific">Serendipita indica (strain DSM 11827)</name>
    <name type="common">Root endophyte fungus</name>
    <name type="synonym">Piriformospora indica</name>
    <dbReference type="NCBI Taxonomy" id="1109443"/>
    <lineage>
        <taxon>Eukaryota</taxon>
        <taxon>Fungi</taxon>
        <taxon>Dikarya</taxon>
        <taxon>Basidiomycota</taxon>
        <taxon>Agaricomycotina</taxon>
        <taxon>Agaricomycetes</taxon>
        <taxon>Sebacinales</taxon>
        <taxon>Serendipitaceae</taxon>
        <taxon>Serendipita</taxon>
    </lineage>
</organism>
<dbReference type="HOGENOM" id="CLU_539808_0_0_1"/>
<feature type="chain" id="PRO_5003468838" description="PARP catalytic domain-containing protein" evidence="1">
    <location>
        <begin position="27"/>
        <end position="505"/>
    </location>
</feature>